<feature type="region of interest" description="Disordered" evidence="1">
    <location>
        <begin position="1"/>
        <end position="21"/>
    </location>
</feature>
<accession>A0AA37H0P2</accession>
<organism evidence="2 3">
    <name type="scientific">Colletotrichum liriopes</name>
    <dbReference type="NCBI Taxonomy" id="708192"/>
    <lineage>
        <taxon>Eukaryota</taxon>
        <taxon>Fungi</taxon>
        <taxon>Dikarya</taxon>
        <taxon>Ascomycota</taxon>
        <taxon>Pezizomycotina</taxon>
        <taxon>Sordariomycetes</taxon>
        <taxon>Hypocreomycetidae</taxon>
        <taxon>Glomerellales</taxon>
        <taxon>Glomerellaceae</taxon>
        <taxon>Colletotrichum</taxon>
        <taxon>Colletotrichum spaethianum species complex</taxon>
    </lineage>
</organism>
<feature type="compositionally biased region" description="Gly residues" evidence="1">
    <location>
        <begin position="1"/>
        <end position="16"/>
    </location>
</feature>
<evidence type="ECO:0000256" key="1">
    <source>
        <dbReference type="SAM" id="MobiDB-lite"/>
    </source>
</evidence>
<evidence type="ECO:0000313" key="3">
    <source>
        <dbReference type="Proteomes" id="UP001055172"/>
    </source>
</evidence>
<feature type="compositionally biased region" description="Basic and acidic residues" evidence="1">
    <location>
        <begin position="99"/>
        <end position="109"/>
    </location>
</feature>
<dbReference type="EMBL" id="BPPX01000061">
    <property type="protein sequence ID" value="GJC90845.1"/>
    <property type="molecule type" value="Genomic_DNA"/>
</dbReference>
<protein>
    <submittedName>
        <fullName evidence="2">Uncharacterized protein</fullName>
    </submittedName>
</protein>
<feature type="region of interest" description="Disordered" evidence="1">
    <location>
        <begin position="60"/>
        <end position="144"/>
    </location>
</feature>
<comment type="caution">
    <text evidence="2">The sequence shown here is derived from an EMBL/GenBank/DDBJ whole genome shotgun (WGS) entry which is preliminary data.</text>
</comment>
<dbReference type="AlphaFoldDB" id="A0AA37H0P2"/>
<gene>
    <name evidence="2" type="ORF">ColLi_13683</name>
</gene>
<keyword evidence="3" id="KW-1185">Reference proteome</keyword>
<sequence length="144" mass="15421">MPKRAVGGGGHFGGPGQKVLSREEKIEYRDQDGNLLDEEQVKALEGKVEFKTKYETRTRVVDASGNEVQMPEGGWPQELGQDQGGNVAPPHPDVQGVDPETKAKADDSAVPKVAESVQGQKEAEQKKAKPASDGGKEATAQEEL</sequence>
<proteinExistence type="predicted"/>
<name>A0AA37H0P2_9PEZI</name>
<evidence type="ECO:0000313" key="2">
    <source>
        <dbReference type="EMBL" id="GJC90845.1"/>
    </source>
</evidence>
<dbReference type="Proteomes" id="UP001055172">
    <property type="component" value="Unassembled WGS sequence"/>
</dbReference>
<reference evidence="2 3" key="1">
    <citation type="submission" date="2021-07" db="EMBL/GenBank/DDBJ databases">
        <title>Genome data of Colletotrichum spaethianum.</title>
        <authorList>
            <person name="Utami Y.D."/>
            <person name="Hiruma K."/>
        </authorList>
    </citation>
    <scope>NUCLEOTIDE SEQUENCE [LARGE SCALE GENOMIC DNA]</scope>
    <source>
        <strain evidence="2 3">MAFF 242679</strain>
    </source>
</reference>